<evidence type="ECO:0000256" key="3">
    <source>
        <dbReference type="ARBA" id="ARBA00022833"/>
    </source>
</evidence>
<evidence type="ECO:0000256" key="1">
    <source>
        <dbReference type="ARBA" id="ARBA00022723"/>
    </source>
</evidence>
<evidence type="ECO:0000259" key="6">
    <source>
        <dbReference type="PROSITE" id="PS50089"/>
    </source>
</evidence>
<evidence type="ECO:0000256" key="2">
    <source>
        <dbReference type="ARBA" id="ARBA00022771"/>
    </source>
</evidence>
<dbReference type="InterPro" id="IPR002219">
    <property type="entry name" value="PKC_DAG/PE"/>
</dbReference>
<evidence type="ECO:0008006" key="8">
    <source>
        <dbReference type="Google" id="ProtNLM"/>
    </source>
</evidence>
<feature type="domain" description="RING-type" evidence="6">
    <location>
        <begin position="200"/>
        <end position="234"/>
    </location>
</feature>
<dbReference type="Gene3D" id="3.30.40.10">
    <property type="entry name" value="Zinc/RING finger domain, C3HC4 (zinc finger)"/>
    <property type="match status" value="1"/>
</dbReference>
<accession>A0A6V7PDM0</accession>
<keyword evidence="2 4" id="KW-0863">Zinc-finger</keyword>
<dbReference type="SMART" id="SM00184">
    <property type="entry name" value="RING"/>
    <property type="match status" value="1"/>
</dbReference>
<feature type="domain" description="Phorbol-ester/DAG-type" evidence="5">
    <location>
        <begin position="185"/>
        <end position="231"/>
    </location>
</feature>
<proteinExistence type="predicted"/>
<sequence length="413" mass="45244">MTEDSPPLFIHKFLVVGPARRRTRGGPSELVVAWWVAEGSLAYRSSTYHSLVLCCTVDRVQAWLRSLASASGQKAVGQSRSSIDDLERGQTEMNGSVFSARVQAGFNRKGGADANADAHKRGHELGRSKRQYVSNMTSACPFAKTATVGGSCPVKIEKNQHKDQKEHDDKVDAKSNDSVVSPKCPFGYDSHTFKLGPLSCMICQALLYQSSKCLPCSHKFCKACISRFKDCPLCGADIENIEPDTDLQTIVDRFIDGHARIKRSQLSEDAREVGDGQKKVIYEDVSMERGAFLVQQAMRAFRAQNFESAKSRLSLCAEDIREQLKAAGDSQELCSQLGAVLGMLGDCCRAMGDSISAVSNYEESAEILSKLPTKDLELVHTLSVSLNKIGDLRYYGGILNLREVIMHVVGCSS</sequence>
<evidence type="ECO:0000256" key="4">
    <source>
        <dbReference type="PROSITE-ProRule" id="PRU00175"/>
    </source>
</evidence>
<dbReference type="EMBL" id="LR862147">
    <property type="protein sequence ID" value="CAD1828945.1"/>
    <property type="molecule type" value="Genomic_DNA"/>
</dbReference>
<dbReference type="SUPFAM" id="SSF57850">
    <property type="entry name" value="RING/U-box"/>
    <property type="match status" value="1"/>
</dbReference>
<dbReference type="PANTHER" id="PTHR15315">
    <property type="entry name" value="RING FINGER PROTEIN 41, 151"/>
    <property type="match status" value="1"/>
</dbReference>
<evidence type="ECO:0000313" key="7">
    <source>
        <dbReference type="EMBL" id="CAD1828945.1"/>
    </source>
</evidence>
<dbReference type="InterPro" id="IPR001841">
    <property type="entry name" value="Znf_RING"/>
</dbReference>
<reference evidence="7" key="1">
    <citation type="submission" date="2020-07" db="EMBL/GenBank/DDBJ databases">
        <authorList>
            <person name="Lin J."/>
        </authorList>
    </citation>
    <scope>NUCLEOTIDE SEQUENCE</scope>
</reference>
<dbReference type="InterPro" id="IPR013083">
    <property type="entry name" value="Znf_RING/FYVE/PHD"/>
</dbReference>
<protein>
    <recommendedName>
        <fullName evidence="8">RING-type domain-containing protein</fullName>
    </recommendedName>
</protein>
<name>A0A6V7PDM0_ANACO</name>
<dbReference type="PROSITE" id="PS50081">
    <property type="entry name" value="ZF_DAG_PE_2"/>
    <property type="match status" value="1"/>
</dbReference>
<dbReference type="InterPro" id="IPR017907">
    <property type="entry name" value="Znf_RING_CS"/>
</dbReference>
<dbReference type="PANTHER" id="PTHR15315:SF89">
    <property type="entry name" value="OS01G0104100 PROTEIN"/>
    <property type="match status" value="1"/>
</dbReference>
<dbReference type="PROSITE" id="PS00518">
    <property type="entry name" value="ZF_RING_1"/>
    <property type="match status" value="1"/>
</dbReference>
<organism evidence="7">
    <name type="scientific">Ananas comosus var. bracteatus</name>
    <name type="common">red pineapple</name>
    <dbReference type="NCBI Taxonomy" id="296719"/>
    <lineage>
        <taxon>Eukaryota</taxon>
        <taxon>Viridiplantae</taxon>
        <taxon>Streptophyta</taxon>
        <taxon>Embryophyta</taxon>
        <taxon>Tracheophyta</taxon>
        <taxon>Spermatophyta</taxon>
        <taxon>Magnoliopsida</taxon>
        <taxon>Liliopsida</taxon>
        <taxon>Poales</taxon>
        <taxon>Bromeliaceae</taxon>
        <taxon>Bromelioideae</taxon>
        <taxon>Ananas</taxon>
    </lineage>
</organism>
<dbReference type="GO" id="GO:0016567">
    <property type="term" value="P:protein ubiquitination"/>
    <property type="evidence" value="ECO:0007669"/>
    <property type="project" value="TreeGrafter"/>
</dbReference>
<dbReference type="GO" id="GO:0008270">
    <property type="term" value="F:zinc ion binding"/>
    <property type="evidence" value="ECO:0007669"/>
    <property type="project" value="UniProtKB-KW"/>
</dbReference>
<gene>
    <name evidence="7" type="ORF">CB5_LOCUS12156</name>
</gene>
<keyword evidence="1" id="KW-0479">Metal-binding</keyword>
<dbReference type="GO" id="GO:0061630">
    <property type="term" value="F:ubiquitin protein ligase activity"/>
    <property type="evidence" value="ECO:0007669"/>
    <property type="project" value="TreeGrafter"/>
</dbReference>
<keyword evidence="3" id="KW-0862">Zinc</keyword>
<dbReference type="AlphaFoldDB" id="A0A6V7PDM0"/>
<dbReference type="PROSITE" id="PS50089">
    <property type="entry name" value="ZF_RING_2"/>
    <property type="match status" value="1"/>
</dbReference>
<evidence type="ECO:0000259" key="5">
    <source>
        <dbReference type="PROSITE" id="PS50081"/>
    </source>
</evidence>